<dbReference type="PANTHER" id="PTHR37422">
    <property type="entry name" value="TEICHURONIC ACID BIOSYNTHESIS PROTEIN TUAE"/>
    <property type="match status" value="1"/>
</dbReference>
<dbReference type="Proteomes" id="UP000634134">
    <property type="component" value="Unassembled WGS sequence"/>
</dbReference>
<feature type="transmembrane region" description="Helical" evidence="5">
    <location>
        <begin position="123"/>
        <end position="142"/>
    </location>
</feature>
<comment type="subcellular location">
    <subcellularLocation>
        <location evidence="1">Membrane</location>
        <topology evidence="1">Multi-pass membrane protein</topology>
    </subcellularLocation>
</comment>
<evidence type="ECO:0000313" key="7">
    <source>
        <dbReference type="EMBL" id="MBE9466376.1"/>
    </source>
</evidence>
<dbReference type="EMBL" id="JACYGY010000002">
    <property type="protein sequence ID" value="MBE9466376.1"/>
    <property type="molecule type" value="Genomic_DNA"/>
</dbReference>
<protein>
    <recommendedName>
        <fullName evidence="6">O-antigen ligase-related domain-containing protein</fullName>
    </recommendedName>
</protein>
<feature type="transmembrane region" description="Helical" evidence="5">
    <location>
        <begin position="28"/>
        <end position="50"/>
    </location>
</feature>
<keyword evidence="3 5" id="KW-1133">Transmembrane helix</keyword>
<proteinExistence type="predicted"/>
<keyword evidence="4 5" id="KW-0472">Membrane</keyword>
<gene>
    <name evidence="7" type="ORF">IEE83_31305</name>
</gene>
<comment type="caution">
    <text evidence="7">The sequence shown here is derived from an EMBL/GenBank/DDBJ whole genome shotgun (WGS) entry which is preliminary data.</text>
</comment>
<feature type="transmembrane region" description="Helical" evidence="5">
    <location>
        <begin position="184"/>
        <end position="202"/>
    </location>
</feature>
<evidence type="ECO:0000256" key="1">
    <source>
        <dbReference type="ARBA" id="ARBA00004141"/>
    </source>
</evidence>
<sequence length="403" mass="46070">MILFLFLNIGNYSFFKYSLQGTENSSSFLNLISGLRFFLPVWIVLYSFGLSLKLTSKILTDNFDIVALAASWLLSCLLSMDTSSYLIYGIWTLFSLLSILLLVSYTAVISTTFSEFSLNISQVLWKGNFIILVLDLISLLLSKTKGGMLNIFFASNTFWAYPTMIMGILALIKMRFTSPSFSKKLYYAAIFIISLTSVYFSARRSPLFCLVLTLPLLYLPLKLRQIFLLILFSLTTYSFTDSTTGKDFLNSLPDSYMKYRIERMFGLVHGREETSYSERQKIWNIYLDAFYQKPVTGEGLAAVNRITVTTKNKTDRLSAHNTFIGLLAETGLSGSLLLFVVILRSVLMAGRIRNATWTKIYLILFIPTLLINWVEYNLIPGQIFFLYTIIVWLLPRGLQYLKI</sequence>
<dbReference type="RefSeq" id="WP_379992928.1">
    <property type="nucleotide sequence ID" value="NZ_JBHSRU010000028.1"/>
</dbReference>
<feature type="transmembrane region" description="Helical" evidence="5">
    <location>
        <begin position="355"/>
        <end position="373"/>
    </location>
</feature>
<accession>A0ABR9WLI7</accession>
<feature type="transmembrane region" description="Helical" evidence="5">
    <location>
        <begin position="379"/>
        <end position="398"/>
    </location>
</feature>
<feature type="transmembrane region" description="Helical" evidence="5">
    <location>
        <begin position="86"/>
        <end position="111"/>
    </location>
</feature>
<organism evidence="7 8">
    <name type="scientific">Dyadobacter subterraneus</name>
    <dbReference type="NCBI Taxonomy" id="2773304"/>
    <lineage>
        <taxon>Bacteria</taxon>
        <taxon>Pseudomonadati</taxon>
        <taxon>Bacteroidota</taxon>
        <taxon>Cytophagia</taxon>
        <taxon>Cytophagales</taxon>
        <taxon>Spirosomataceae</taxon>
        <taxon>Dyadobacter</taxon>
    </lineage>
</organism>
<dbReference type="PANTHER" id="PTHR37422:SF21">
    <property type="entry name" value="EXOQ-LIKE PROTEIN"/>
    <property type="match status" value="1"/>
</dbReference>
<evidence type="ECO:0000256" key="5">
    <source>
        <dbReference type="SAM" id="Phobius"/>
    </source>
</evidence>
<name>A0ABR9WLI7_9BACT</name>
<feature type="domain" description="O-antigen ligase-related" evidence="6">
    <location>
        <begin position="190"/>
        <end position="339"/>
    </location>
</feature>
<evidence type="ECO:0000259" key="6">
    <source>
        <dbReference type="Pfam" id="PF04932"/>
    </source>
</evidence>
<dbReference type="InterPro" id="IPR051533">
    <property type="entry name" value="WaaL-like"/>
</dbReference>
<feature type="transmembrane region" description="Helical" evidence="5">
    <location>
        <begin position="62"/>
        <end position="80"/>
    </location>
</feature>
<keyword evidence="2 5" id="KW-0812">Transmembrane</keyword>
<evidence type="ECO:0000313" key="8">
    <source>
        <dbReference type="Proteomes" id="UP000634134"/>
    </source>
</evidence>
<feature type="transmembrane region" description="Helical" evidence="5">
    <location>
        <begin position="323"/>
        <end position="343"/>
    </location>
</feature>
<keyword evidence="8" id="KW-1185">Reference proteome</keyword>
<evidence type="ECO:0000256" key="2">
    <source>
        <dbReference type="ARBA" id="ARBA00022692"/>
    </source>
</evidence>
<feature type="transmembrane region" description="Helical" evidence="5">
    <location>
        <begin position="148"/>
        <end position="172"/>
    </location>
</feature>
<evidence type="ECO:0000256" key="4">
    <source>
        <dbReference type="ARBA" id="ARBA00023136"/>
    </source>
</evidence>
<dbReference type="InterPro" id="IPR007016">
    <property type="entry name" value="O-antigen_ligase-rel_domated"/>
</dbReference>
<reference evidence="8" key="1">
    <citation type="submission" date="2023-07" db="EMBL/GenBank/DDBJ databases">
        <title>Dyadobacter sp. nov 'subterranea' isolated from contaminted grondwater.</title>
        <authorList>
            <person name="Szabo I."/>
            <person name="Al-Omari J."/>
            <person name="Szerdahelyi S.G."/>
            <person name="Rado J."/>
        </authorList>
    </citation>
    <scope>NUCLEOTIDE SEQUENCE [LARGE SCALE GENOMIC DNA]</scope>
    <source>
        <strain evidence="8">UP-52</strain>
    </source>
</reference>
<dbReference type="Pfam" id="PF04932">
    <property type="entry name" value="Wzy_C"/>
    <property type="match status" value="1"/>
</dbReference>
<evidence type="ECO:0000256" key="3">
    <source>
        <dbReference type="ARBA" id="ARBA00022989"/>
    </source>
</evidence>